<sequence length="247" mass="28122">DAKLVRPFQILKNNEYNLSKPISHYAISEEVNKSIFIFGGIVESRRRAKFSNKLFRFSIPNKTLLEVNIDKSNVSMPQPRVGATITYIPTPFPHLILFGGVTESGKFKNDLWMFNIIKLEWEEINSSGEIPPPIELHTTTLWGKFIIVVGGLIKENSKYATSEDIYWLDLVNVKWHSTNGNILTSRANHSMILTHDDLFLFGGFQIDDSDKQVTGKLDKDSYINIHENIIKNSKIIDDLTSINIGKL</sequence>
<evidence type="ECO:0000256" key="1">
    <source>
        <dbReference type="ARBA" id="ARBA00022441"/>
    </source>
</evidence>
<dbReference type="Gene3D" id="2.120.10.80">
    <property type="entry name" value="Kelch-type beta propeller"/>
    <property type="match status" value="1"/>
</dbReference>
<proteinExistence type="predicted"/>
<protein>
    <recommendedName>
        <fullName evidence="5">Galactose oxidase</fullName>
    </recommendedName>
</protein>
<gene>
    <name evidence="3" type="ORF">BCR36DRAFT_301451</name>
</gene>
<comment type="caution">
    <text evidence="3">The sequence shown here is derived from an EMBL/GenBank/DDBJ whole genome shotgun (WGS) entry which is preliminary data.</text>
</comment>
<evidence type="ECO:0008006" key="5">
    <source>
        <dbReference type="Google" id="ProtNLM"/>
    </source>
</evidence>
<keyword evidence="2" id="KW-0677">Repeat</keyword>
<dbReference type="InterPro" id="IPR015915">
    <property type="entry name" value="Kelch-typ_b-propeller"/>
</dbReference>
<reference evidence="3 4" key="1">
    <citation type="submission" date="2016-08" db="EMBL/GenBank/DDBJ databases">
        <title>Genomes of anaerobic fungi encode conserved fungal cellulosomes for biomass hydrolysis.</title>
        <authorList>
            <consortium name="DOE Joint Genome Institute"/>
            <person name="Haitjema C.H."/>
            <person name="Gilmore S.P."/>
            <person name="Henske J.K."/>
            <person name="Solomon K.V."/>
            <person name="De Groot R."/>
            <person name="Kuo A."/>
            <person name="Mondo S.J."/>
            <person name="Salamov A.A."/>
            <person name="Labutti K."/>
            <person name="Zhao Z."/>
            <person name="Chiniquy J."/>
            <person name="Barry K."/>
            <person name="Brewer H.M."/>
            <person name="Purvine S.O."/>
            <person name="Wright A.T."/>
            <person name="Boxma B."/>
            <person name="Van Alen T."/>
            <person name="Hackstein J.H."/>
            <person name="Baker S.E."/>
            <person name="Grigoriev I.V."/>
            <person name="O'Malley M.A."/>
        </authorList>
    </citation>
    <scope>NUCLEOTIDE SEQUENCE [LARGE SCALE GENOMIC DNA]</scope>
    <source>
        <strain evidence="4">finn</strain>
    </source>
</reference>
<accession>A0A1Y1V1L9</accession>
<keyword evidence="1" id="KW-0880">Kelch repeat</keyword>
<organism evidence="3 4">
    <name type="scientific">Piromyces finnis</name>
    <dbReference type="NCBI Taxonomy" id="1754191"/>
    <lineage>
        <taxon>Eukaryota</taxon>
        <taxon>Fungi</taxon>
        <taxon>Fungi incertae sedis</taxon>
        <taxon>Chytridiomycota</taxon>
        <taxon>Chytridiomycota incertae sedis</taxon>
        <taxon>Neocallimastigomycetes</taxon>
        <taxon>Neocallimastigales</taxon>
        <taxon>Neocallimastigaceae</taxon>
        <taxon>Piromyces</taxon>
    </lineage>
</organism>
<dbReference type="OrthoDB" id="45365at2759"/>
<dbReference type="STRING" id="1754191.A0A1Y1V1L9"/>
<dbReference type="Pfam" id="PF24681">
    <property type="entry name" value="Kelch_KLHDC2_KLHL20_DRC7"/>
    <property type="match status" value="1"/>
</dbReference>
<name>A0A1Y1V1L9_9FUNG</name>
<feature type="non-terminal residue" evidence="3">
    <location>
        <position position="1"/>
    </location>
</feature>
<dbReference type="PANTHER" id="PTHR46093">
    <property type="entry name" value="ACYL-COA-BINDING DOMAIN-CONTAINING PROTEIN 5"/>
    <property type="match status" value="1"/>
</dbReference>
<dbReference type="EMBL" id="MCFH01000045">
    <property type="protein sequence ID" value="ORX44464.1"/>
    <property type="molecule type" value="Genomic_DNA"/>
</dbReference>
<dbReference type="SUPFAM" id="SSF117281">
    <property type="entry name" value="Kelch motif"/>
    <property type="match status" value="1"/>
</dbReference>
<reference evidence="3 4" key="2">
    <citation type="submission" date="2016-08" db="EMBL/GenBank/DDBJ databases">
        <title>Pervasive Adenine N6-methylation of Active Genes in Fungi.</title>
        <authorList>
            <consortium name="DOE Joint Genome Institute"/>
            <person name="Mondo S.J."/>
            <person name="Dannebaum R.O."/>
            <person name="Kuo R.C."/>
            <person name="Labutti K."/>
            <person name="Haridas S."/>
            <person name="Kuo A."/>
            <person name="Salamov A."/>
            <person name="Ahrendt S.R."/>
            <person name="Lipzen A."/>
            <person name="Sullivan W."/>
            <person name="Andreopoulos W.B."/>
            <person name="Clum A."/>
            <person name="Lindquist E."/>
            <person name="Daum C."/>
            <person name="Ramamoorthy G.K."/>
            <person name="Gryganskyi A."/>
            <person name="Culley D."/>
            <person name="Magnuson J.K."/>
            <person name="James T.Y."/>
            <person name="O'Malley M.A."/>
            <person name="Stajich J.E."/>
            <person name="Spatafora J.W."/>
            <person name="Visel A."/>
            <person name="Grigoriev I.V."/>
        </authorList>
    </citation>
    <scope>NUCLEOTIDE SEQUENCE [LARGE SCALE GENOMIC DNA]</scope>
    <source>
        <strain evidence="4">finn</strain>
    </source>
</reference>
<dbReference type="AlphaFoldDB" id="A0A1Y1V1L9"/>
<evidence type="ECO:0000313" key="3">
    <source>
        <dbReference type="EMBL" id="ORX44464.1"/>
    </source>
</evidence>
<evidence type="ECO:0000256" key="2">
    <source>
        <dbReference type="ARBA" id="ARBA00022737"/>
    </source>
</evidence>
<dbReference type="Proteomes" id="UP000193719">
    <property type="component" value="Unassembled WGS sequence"/>
</dbReference>
<keyword evidence="4" id="KW-1185">Reference proteome</keyword>
<evidence type="ECO:0000313" key="4">
    <source>
        <dbReference type="Proteomes" id="UP000193719"/>
    </source>
</evidence>
<dbReference type="PANTHER" id="PTHR46093:SF18">
    <property type="entry name" value="FIBRONECTIN TYPE-III DOMAIN-CONTAINING PROTEIN"/>
    <property type="match status" value="1"/>
</dbReference>